<comment type="caution">
    <text evidence="1">The sequence shown here is derived from an EMBL/GenBank/DDBJ whole genome shotgun (WGS) entry which is preliminary data.</text>
</comment>
<dbReference type="EMBL" id="LAZR01000298">
    <property type="protein sequence ID" value="KKN76231.1"/>
    <property type="molecule type" value="Genomic_DNA"/>
</dbReference>
<evidence type="ECO:0000313" key="1">
    <source>
        <dbReference type="EMBL" id="KKN76231.1"/>
    </source>
</evidence>
<proteinExistence type="predicted"/>
<organism evidence="1">
    <name type="scientific">marine sediment metagenome</name>
    <dbReference type="NCBI Taxonomy" id="412755"/>
    <lineage>
        <taxon>unclassified sequences</taxon>
        <taxon>metagenomes</taxon>
        <taxon>ecological metagenomes</taxon>
    </lineage>
</organism>
<sequence length="156" mass="18511">MSDCANCFHPEENHKPVEGSDGKYHICTGSLECRCEHFEEPYLVQFAQDIEKQKLICRTIKNRCEYILVNIPQMRNAGEKSFEKVYKEIWYGVKIRKQNSTLVNDAEFRRMPHADSINREKRRCKQWNTELKTYDPKVIKKQNAIYQAYMELAIEA</sequence>
<dbReference type="AlphaFoldDB" id="A0A0F9VRW1"/>
<accession>A0A0F9VRW1</accession>
<reference evidence="1" key="1">
    <citation type="journal article" date="2015" name="Nature">
        <title>Complex archaea that bridge the gap between prokaryotes and eukaryotes.</title>
        <authorList>
            <person name="Spang A."/>
            <person name="Saw J.H."/>
            <person name="Jorgensen S.L."/>
            <person name="Zaremba-Niedzwiedzka K."/>
            <person name="Martijn J."/>
            <person name="Lind A.E."/>
            <person name="van Eijk R."/>
            <person name="Schleper C."/>
            <person name="Guy L."/>
            <person name="Ettema T.J."/>
        </authorList>
    </citation>
    <scope>NUCLEOTIDE SEQUENCE</scope>
</reference>
<protein>
    <submittedName>
        <fullName evidence="1">Uncharacterized protein</fullName>
    </submittedName>
</protein>
<name>A0A0F9VRW1_9ZZZZ</name>
<gene>
    <name evidence="1" type="ORF">LCGC14_0372570</name>
</gene>